<dbReference type="Gene3D" id="1.25.40.10">
    <property type="entry name" value="Tetratricopeptide repeat domain"/>
    <property type="match status" value="2"/>
</dbReference>
<dbReference type="PANTHER" id="PTHR46082:SF6">
    <property type="entry name" value="AAA+ ATPASE DOMAIN-CONTAINING PROTEIN-RELATED"/>
    <property type="match status" value="1"/>
</dbReference>
<dbReference type="Pfam" id="PF13424">
    <property type="entry name" value="TPR_12"/>
    <property type="match status" value="2"/>
</dbReference>
<keyword evidence="2" id="KW-1185">Reference proteome</keyword>
<dbReference type="SUPFAM" id="SSF48452">
    <property type="entry name" value="TPR-like"/>
    <property type="match status" value="2"/>
</dbReference>
<comment type="caution">
    <text evidence="1">The sequence shown here is derived from an EMBL/GenBank/DDBJ whole genome shotgun (WGS) entry which is preliminary data.</text>
</comment>
<sequence length="659" mass="71509">MRGGIIEILRRLDAPESLLREVSDAAPTAADRFWTFLAERPARSHNALLVFDNADVPSVLAANGRSTPSDGAGWVRGGGGILTVVTTRIGDPQAWGGGVRVVPLRLLDDVTAAAVLRRTAPHIPDPDGREAMELARRLGGLPLALHLAGMYLTSPFARWHSFAEYRRALDSGQAAVVELDSVHSDSRATVSRTWELSLDALAEQGVERAREMLYLLACFAPTTPIPMAMLGSVLSETSLRALAELALIDAVAVPGGLPDLTLHPVVADTCRTSMTEDTSIPELAVRLVSSYAGGLEVERPADWARWEKLIPHIEALLTWAAPHLDTPTLLSLLHVAGRAHYSLTLIGSKEGAGGEGIARLLLAAASRLGDLHPEAIAARHGLGVTLSARGRVREAEDLFRAVLEDRRTVLGDAHPGTLRTRDQLIGTIMAQGRYGEAEQMYRDLIADQEASLGPEHNDTLTTLVDLAWSVGMQGDAEEAANLCRQALEIDRRVLGQEHPRTLDAWADLAHWTNESGAHQEAEDLGTRVVDTVSRTMGAKHPLTLSTRATLARTLAALGRIPQAESMLRDVLTAMEQVLSDTDARLLTTRRDLANVLATQGRTHQAERIYRQVLQLQQQYLGLAHPETLKTDRLIALIGDERFGDQAAPMSRRLRRTGKG</sequence>
<dbReference type="InterPro" id="IPR011990">
    <property type="entry name" value="TPR-like_helical_dom_sf"/>
</dbReference>
<evidence type="ECO:0000313" key="2">
    <source>
        <dbReference type="Proteomes" id="UP000630097"/>
    </source>
</evidence>
<dbReference type="SMART" id="SM00028">
    <property type="entry name" value="TPR"/>
    <property type="match status" value="3"/>
</dbReference>
<gene>
    <name evidence="1" type="ORF">Pka01_64910</name>
</gene>
<dbReference type="InterPro" id="IPR019734">
    <property type="entry name" value="TPR_rpt"/>
</dbReference>
<dbReference type="EMBL" id="BONV01000040">
    <property type="protein sequence ID" value="GIG83364.1"/>
    <property type="molecule type" value="Genomic_DNA"/>
</dbReference>
<dbReference type="AlphaFoldDB" id="A0A8J3PYD8"/>
<protein>
    <submittedName>
        <fullName evidence="1">ATP/GTP-binding protein</fullName>
    </submittedName>
</protein>
<dbReference type="Proteomes" id="UP000630097">
    <property type="component" value="Unassembled WGS sequence"/>
</dbReference>
<dbReference type="InterPro" id="IPR027417">
    <property type="entry name" value="P-loop_NTPase"/>
</dbReference>
<evidence type="ECO:0000313" key="1">
    <source>
        <dbReference type="EMBL" id="GIG83364.1"/>
    </source>
</evidence>
<dbReference type="Pfam" id="PF13374">
    <property type="entry name" value="TPR_10"/>
    <property type="match status" value="2"/>
</dbReference>
<reference evidence="1 2" key="1">
    <citation type="submission" date="2021-01" db="EMBL/GenBank/DDBJ databases">
        <title>Whole genome shotgun sequence of Planotetraspora kaengkrachanensis NBRC 104272.</title>
        <authorList>
            <person name="Komaki H."/>
            <person name="Tamura T."/>
        </authorList>
    </citation>
    <scope>NUCLEOTIDE SEQUENCE [LARGE SCALE GENOMIC DNA]</scope>
    <source>
        <strain evidence="1 2">NBRC 104272</strain>
    </source>
</reference>
<dbReference type="PANTHER" id="PTHR46082">
    <property type="entry name" value="ATP/GTP-BINDING PROTEIN-RELATED"/>
    <property type="match status" value="1"/>
</dbReference>
<proteinExistence type="predicted"/>
<name>A0A8J3PYD8_9ACTN</name>
<dbReference type="InterPro" id="IPR053137">
    <property type="entry name" value="NLR-like"/>
</dbReference>
<dbReference type="SUPFAM" id="SSF52540">
    <property type="entry name" value="P-loop containing nucleoside triphosphate hydrolases"/>
    <property type="match status" value="1"/>
</dbReference>
<accession>A0A8J3PYD8</accession>
<organism evidence="1 2">
    <name type="scientific">Planotetraspora kaengkrachanensis</name>
    <dbReference type="NCBI Taxonomy" id="575193"/>
    <lineage>
        <taxon>Bacteria</taxon>
        <taxon>Bacillati</taxon>
        <taxon>Actinomycetota</taxon>
        <taxon>Actinomycetes</taxon>
        <taxon>Streptosporangiales</taxon>
        <taxon>Streptosporangiaceae</taxon>
        <taxon>Planotetraspora</taxon>
    </lineage>
</organism>